<reference evidence="2 3" key="1">
    <citation type="journal article" date="2018" name="Vet. Microbiol.">
        <title>Characterisation of Staphylococcus felis isolated from cats using whole genome sequencing.</title>
        <authorList>
            <person name="Worthing K."/>
            <person name="Pang S."/>
            <person name="Trott D.J."/>
            <person name="Abraham S."/>
            <person name="Coombs G.W."/>
            <person name="Jordan D."/>
            <person name="McIntyre L."/>
            <person name="Davies M.R."/>
            <person name="Norris J."/>
        </authorList>
    </citation>
    <scope>NUCLEOTIDE SEQUENCE [LARGE SCALE GENOMIC DNA]</scope>
    <source>
        <strain evidence="2 3">F9</strain>
    </source>
</reference>
<feature type="transmembrane region" description="Helical" evidence="1">
    <location>
        <begin position="101"/>
        <end position="123"/>
    </location>
</feature>
<dbReference type="PANTHER" id="PTHR41307:SF1">
    <property type="entry name" value="MEMBRANE PROTEIN"/>
    <property type="match status" value="1"/>
</dbReference>
<keyword evidence="1" id="KW-0472">Membrane</keyword>
<dbReference type="AlphaFoldDB" id="A0A3E0IMX1"/>
<keyword evidence="1" id="KW-1133">Transmembrane helix</keyword>
<evidence type="ECO:0008006" key="4">
    <source>
        <dbReference type="Google" id="ProtNLM"/>
    </source>
</evidence>
<dbReference type="PANTHER" id="PTHR41307">
    <property type="entry name" value="MEMBRANE PROTEIN-RELATED"/>
    <property type="match status" value="1"/>
</dbReference>
<dbReference type="OrthoDB" id="1750748at2"/>
<keyword evidence="1" id="KW-0812">Transmembrane</keyword>
<dbReference type="EMBL" id="QKXQ01000441">
    <property type="protein sequence ID" value="REH92963.1"/>
    <property type="molecule type" value="Genomic_DNA"/>
</dbReference>
<feature type="transmembrane region" description="Helical" evidence="1">
    <location>
        <begin position="135"/>
        <end position="154"/>
    </location>
</feature>
<name>A0A3E0IMX1_9STAP</name>
<organism evidence="2 3">
    <name type="scientific">Staphylococcus felis</name>
    <dbReference type="NCBI Taxonomy" id="46127"/>
    <lineage>
        <taxon>Bacteria</taxon>
        <taxon>Bacillati</taxon>
        <taxon>Bacillota</taxon>
        <taxon>Bacilli</taxon>
        <taxon>Bacillales</taxon>
        <taxon>Staphylococcaceae</taxon>
        <taxon>Staphylococcus</taxon>
    </lineage>
</organism>
<feature type="transmembrane region" description="Helical" evidence="1">
    <location>
        <begin position="76"/>
        <end position="95"/>
    </location>
</feature>
<sequence>MLSKQSEDFLTKLRVELQFRGKKSNDIEEIEDELRDHLEIAEQNEDDVSHIIDTPIKVYADQFAKNMPFFNHISKYITYFIVFMIVVFTLPDFFAPTYTLTVSYILNVIFIFFITIVVGLYLMREIILKFGDNKITYILSALCGIFIFGLMVLSHYLAQHFPIYDIVTLNQSQSVIFGSLLFIIIALLCFLLKQKIFIVVLFIVCLPNIVALIFSDNGSNSQYIMISLTLLIVFNIGFTVFIFYQIYKDKKLEKQDSKQTGS</sequence>
<feature type="transmembrane region" description="Helical" evidence="1">
    <location>
        <begin position="197"/>
        <end position="215"/>
    </location>
</feature>
<comment type="caution">
    <text evidence="2">The sequence shown here is derived from an EMBL/GenBank/DDBJ whole genome shotgun (WGS) entry which is preliminary data.</text>
</comment>
<evidence type="ECO:0000313" key="2">
    <source>
        <dbReference type="EMBL" id="REH92963.1"/>
    </source>
</evidence>
<dbReference type="RefSeq" id="WP_116094830.1">
    <property type="nucleotide sequence ID" value="NZ_JBBEFK010000026.1"/>
</dbReference>
<dbReference type="SUPFAM" id="SSF158560">
    <property type="entry name" value="BH3980-like"/>
    <property type="match status" value="1"/>
</dbReference>
<feature type="transmembrane region" description="Helical" evidence="1">
    <location>
        <begin position="174"/>
        <end position="192"/>
    </location>
</feature>
<dbReference type="Proteomes" id="UP000256562">
    <property type="component" value="Unassembled WGS sequence"/>
</dbReference>
<evidence type="ECO:0000313" key="3">
    <source>
        <dbReference type="Proteomes" id="UP000256562"/>
    </source>
</evidence>
<gene>
    <name evidence="2" type="ORF">DOS83_09710</name>
</gene>
<accession>A0A3E0IMX1</accession>
<evidence type="ECO:0000256" key="1">
    <source>
        <dbReference type="SAM" id="Phobius"/>
    </source>
</evidence>
<feature type="transmembrane region" description="Helical" evidence="1">
    <location>
        <begin position="221"/>
        <end position="244"/>
    </location>
</feature>
<proteinExistence type="predicted"/>
<protein>
    <recommendedName>
        <fullName evidence="4">DUF1129 domain-containing protein</fullName>
    </recommendedName>
</protein>